<dbReference type="RefSeq" id="WP_257463993.1">
    <property type="nucleotide sequence ID" value="NZ_BAABXP010000001.1"/>
</dbReference>
<dbReference type="Pfam" id="PF00404">
    <property type="entry name" value="Dockerin_1"/>
    <property type="match status" value="1"/>
</dbReference>
<keyword evidence="5" id="KW-1185">Reference proteome</keyword>
<comment type="caution">
    <text evidence="4">The sequence shown here is derived from an EMBL/GenBank/DDBJ whole genome shotgun (WGS) entry which is preliminary data.</text>
</comment>
<evidence type="ECO:0000259" key="2">
    <source>
        <dbReference type="PROSITE" id="PS50853"/>
    </source>
</evidence>
<dbReference type="PROSITE" id="PS51766">
    <property type="entry name" value="DOCKERIN"/>
    <property type="match status" value="1"/>
</dbReference>
<dbReference type="NCBIfam" id="TIGR02543">
    <property type="entry name" value="List_Bact_rpt"/>
    <property type="match status" value="2"/>
</dbReference>
<dbReference type="InterPro" id="IPR003961">
    <property type="entry name" value="FN3_dom"/>
</dbReference>
<dbReference type="Gene3D" id="2.60.40.4270">
    <property type="entry name" value="Listeria-Bacteroides repeat domain"/>
    <property type="match status" value="2"/>
</dbReference>
<dbReference type="PROSITE" id="PS50853">
    <property type="entry name" value="FN3"/>
    <property type="match status" value="1"/>
</dbReference>
<dbReference type="Gene3D" id="1.10.1330.10">
    <property type="entry name" value="Dockerin domain"/>
    <property type="match status" value="1"/>
</dbReference>
<evidence type="ECO:0000256" key="1">
    <source>
        <dbReference type="ARBA" id="ARBA00004196"/>
    </source>
</evidence>
<feature type="domain" description="Dockerin" evidence="3">
    <location>
        <begin position="40"/>
        <end position="123"/>
    </location>
</feature>
<dbReference type="SUPFAM" id="SSF49265">
    <property type="entry name" value="Fibronectin type III"/>
    <property type="match status" value="3"/>
</dbReference>
<dbReference type="Pfam" id="PF09479">
    <property type="entry name" value="Flg_new"/>
    <property type="match status" value="2"/>
</dbReference>
<organism evidence="4 5">
    <name type="scientific">Blautia caecimuris</name>
    <dbReference type="NCBI Taxonomy" id="1796615"/>
    <lineage>
        <taxon>Bacteria</taxon>
        <taxon>Bacillati</taxon>
        <taxon>Bacillota</taxon>
        <taxon>Clostridia</taxon>
        <taxon>Lachnospirales</taxon>
        <taxon>Lachnospiraceae</taxon>
        <taxon>Blautia</taxon>
    </lineage>
</organism>
<dbReference type="InterPro" id="IPR036116">
    <property type="entry name" value="FN3_sf"/>
</dbReference>
<evidence type="ECO:0000313" key="4">
    <source>
        <dbReference type="EMBL" id="MET3749404.1"/>
    </source>
</evidence>
<dbReference type="Gene3D" id="2.60.40.10">
    <property type="entry name" value="Immunoglobulins"/>
    <property type="match status" value="3"/>
</dbReference>
<dbReference type="SUPFAM" id="SSF63446">
    <property type="entry name" value="Type I dockerin domain"/>
    <property type="match status" value="1"/>
</dbReference>
<accession>A0ABV2M021</accession>
<dbReference type="PROSITE" id="PS00018">
    <property type="entry name" value="EF_HAND_1"/>
    <property type="match status" value="1"/>
</dbReference>
<evidence type="ECO:0000259" key="3">
    <source>
        <dbReference type="PROSITE" id="PS51766"/>
    </source>
</evidence>
<dbReference type="InterPro" id="IPR016134">
    <property type="entry name" value="Dockerin_dom"/>
</dbReference>
<gene>
    <name evidence="4" type="ORF">ABID24_000631</name>
</gene>
<dbReference type="InterPro" id="IPR018247">
    <property type="entry name" value="EF_Hand_1_Ca_BS"/>
</dbReference>
<name>A0ABV2M021_9FIRM</name>
<sequence>MMKRKGTEKALRVVFVCVLILISAFIFGQDTSVQAAAQQLRIIYGDVNYDGKINNTDSIIVNRHIAAEKSKEIYQKHPDWILKGKFYTAADIDKNNKIDITDLLMIQRHIAWYKGSRVSKIVTVTLMSDERCYDCFPIIYDVNRGAYYPYLPSIYKTGYTFQGWYTKKTGGERGFSYSPIKKAENHTLYSKWSINSYKVSFDTNGGSSINTTKSVPYGKYYGTLPTPVRTGYKFGGWYTQKNGGTKVSSTTRMEAQNVLLYAHWNPIVPGKPSLSGIKANSYNKITITWRAASNATHYGIFYKTSGESWKQIATLGSTDRSYTHISSKRFPIKLGKKYVYTVRAYNSFSKKWGNYDKIGISSRTSPTAVKLKSARLDAKKSTVTISWNKAYGGDTYYVYRKTSSNAAWKRIATLRSNVLSYTDKKPVKGTTNIYTVRMYSSKEKIAGGYDKKGVSATVSIYPGKVQLAQISSNNNNVKIVWKKVSNATHYKIYYKVPGGKWKGIAQVGPATTSFTHKGLTAGKKYYYVVRAYNSRFNTYGAYDSGGWGITVRGSNNGVSFRSLLGKVYEYKNTKFKYGIAFGKNHKAYLGVWNRSGTSSSYEDFFFEIKEGKSSYRLKGARSGYYYRVNLIPGKNYVKVKISCEVSSYNHFNINTTFNYTKNDYLLQYTGSQIENSSGNATKAFENFMKKNYKGYYYAIVNAGYNKETILIVTTAFRGNSHYKPSDNVGYPIYVYRYKNGIVQLAVKDQLTQSISAGPWYYYKNKLYTLARRGGYYRLDIFASGYERKFVNSYSSTIFADKNIVKLKKCN</sequence>
<evidence type="ECO:0000313" key="5">
    <source>
        <dbReference type="Proteomes" id="UP001549106"/>
    </source>
</evidence>
<dbReference type="InterPro" id="IPR042229">
    <property type="entry name" value="Listeria/Bacterioides_rpt_sf"/>
</dbReference>
<dbReference type="CDD" id="cd00063">
    <property type="entry name" value="FN3"/>
    <property type="match status" value="3"/>
</dbReference>
<feature type="domain" description="Fibronectin type-III" evidence="2">
    <location>
        <begin position="461"/>
        <end position="553"/>
    </location>
</feature>
<dbReference type="EMBL" id="JBEPMJ010000003">
    <property type="protein sequence ID" value="MET3749404.1"/>
    <property type="molecule type" value="Genomic_DNA"/>
</dbReference>
<dbReference type="InterPro" id="IPR013378">
    <property type="entry name" value="InlB-like_B-rpt"/>
</dbReference>
<protein>
    <submittedName>
        <fullName evidence="4">Repeat protein (TIGR02543 family)</fullName>
    </submittedName>
</protein>
<dbReference type="SMART" id="SM00060">
    <property type="entry name" value="FN3"/>
    <property type="match status" value="3"/>
</dbReference>
<dbReference type="CDD" id="cd14256">
    <property type="entry name" value="Dockerin_I"/>
    <property type="match status" value="1"/>
</dbReference>
<dbReference type="InterPro" id="IPR036439">
    <property type="entry name" value="Dockerin_dom_sf"/>
</dbReference>
<dbReference type="InterPro" id="IPR013783">
    <property type="entry name" value="Ig-like_fold"/>
</dbReference>
<comment type="subcellular location">
    <subcellularLocation>
        <location evidence="1">Cell envelope</location>
    </subcellularLocation>
</comment>
<dbReference type="Proteomes" id="UP001549106">
    <property type="component" value="Unassembled WGS sequence"/>
</dbReference>
<proteinExistence type="predicted"/>
<reference evidence="4 5" key="1">
    <citation type="submission" date="2024-06" db="EMBL/GenBank/DDBJ databases">
        <title>Genomic Encyclopedia of Type Strains, Phase IV (KMG-IV): sequencing the most valuable type-strain genomes for metagenomic binning, comparative biology and taxonomic classification.</title>
        <authorList>
            <person name="Goeker M."/>
        </authorList>
    </citation>
    <scope>NUCLEOTIDE SEQUENCE [LARGE SCALE GENOMIC DNA]</scope>
    <source>
        <strain evidence="4 5">DSM 29492</strain>
    </source>
</reference>
<dbReference type="InterPro" id="IPR002105">
    <property type="entry name" value="Dockerin_1_rpt"/>
</dbReference>